<gene>
    <name evidence="6" type="ORF">R1flu_013518</name>
</gene>
<keyword evidence="3" id="KW-0677">Repeat</keyword>
<evidence type="ECO:0000256" key="1">
    <source>
        <dbReference type="ARBA" id="ARBA00005672"/>
    </source>
</evidence>
<dbReference type="InterPro" id="IPR040323">
    <property type="entry name" value="EIPR1"/>
</dbReference>
<dbReference type="InterPro" id="IPR059104">
    <property type="entry name" value="Beta-prop_EIPR1-like"/>
</dbReference>
<evidence type="ECO:0000313" key="7">
    <source>
        <dbReference type="Proteomes" id="UP001605036"/>
    </source>
</evidence>
<dbReference type="InterPro" id="IPR036322">
    <property type="entry name" value="WD40_repeat_dom_sf"/>
</dbReference>
<dbReference type="SUPFAM" id="SSF50978">
    <property type="entry name" value="WD40 repeat-like"/>
    <property type="match status" value="1"/>
</dbReference>
<dbReference type="SMART" id="SM00320">
    <property type="entry name" value="WD40"/>
    <property type="match status" value="5"/>
</dbReference>
<organism evidence="6 7">
    <name type="scientific">Riccia fluitans</name>
    <dbReference type="NCBI Taxonomy" id="41844"/>
    <lineage>
        <taxon>Eukaryota</taxon>
        <taxon>Viridiplantae</taxon>
        <taxon>Streptophyta</taxon>
        <taxon>Embryophyta</taxon>
        <taxon>Marchantiophyta</taxon>
        <taxon>Marchantiopsida</taxon>
        <taxon>Marchantiidae</taxon>
        <taxon>Marchantiales</taxon>
        <taxon>Ricciaceae</taxon>
        <taxon>Riccia</taxon>
    </lineage>
</organism>
<dbReference type="InterPro" id="IPR019775">
    <property type="entry name" value="WD40_repeat_CS"/>
</dbReference>
<dbReference type="Proteomes" id="UP001605036">
    <property type="component" value="Unassembled WGS sequence"/>
</dbReference>
<comment type="caution">
    <text evidence="6">The sequence shown here is derived from an EMBL/GenBank/DDBJ whole genome shotgun (WGS) entry which is preliminary data.</text>
</comment>
<dbReference type="PROSITE" id="PS00678">
    <property type="entry name" value="WD_REPEATS_1"/>
    <property type="match status" value="1"/>
</dbReference>
<feature type="repeat" description="WD" evidence="4">
    <location>
        <begin position="304"/>
        <end position="339"/>
    </location>
</feature>
<proteinExistence type="inferred from homology"/>
<dbReference type="PANTHER" id="PTHR14205:SF15">
    <property type="entry name" value="EARP AND GARP COMPLEX-INTERACTING PROTEIN 1"/>
    <property type="match status" value="1"/>
</dbReference>
<sequence>MEILKVIEASWIRHCEISERNAFFPQQLKPSSHQFARCVKTGVTWRVDVMQGATAQHASAYGVKYQARCIVPYVLDPQRTRFLVGTQSLREENEVHVITLPDNSSDIVCEGLYTHQHEIWDLAVCPFQPQLISTVYASVGEYGAALWRIPDRSKAGHLNVQPLQNVASLDGHTTTIKCTLWWPSGEHNQLLSIDSENLFIWDLNTEQRAAKIQARLSAGELHHMTGGAWDPHDVTKVATAIESSVQMWDLRSMKQSSRIEQAHSIQVRDIDFNPKRENILITAGDDSKIRVWDVKMPGMPLRELPGHSHWTWRVRFNPVYEELVLSAGTDSVVNLWHVSPVSSSQDSKPKSPYGSPKGPLDSLMRAYTEHEDSVYGIAWSARDPWVFASLSYDGRVMVDSVPQNVRQKIANHGKS</sequence>
<dbReference type="PROSITE" id="PS50294">
    <property type="entry name" value="WD_REPEATS_REGION"/>
    <property type="match status" value="1"/>
</dbReference>
<evidence type="ECO:0000256" key="2">
    <source>
        <dbReference type="ARBA" id="ARBA00022574"/>
    </source>
</evidence>
<keyword evidence="7" id="KW-1185">Reference proteome</keyword>
<dbReference type="PROSITE" id="PS50082">
    <property type="entry name" value="WD_REPEATS_2"/>
    <property type="match status" value="2"/>
</dbReference>
<comment type="similarity">
    <text evidence="1">Belongs to the WD repeat EIPR1 family.</text>
</comment>
<dbReference type="InterPro" id="IPR015943">
    <property type="entry name" value="WD40/YVTN_repeat-like_dom_sf"/>
</dbReference>
<dbReference type="PANTHER" id="PTHR14205">
    <property type="entry name" value="WD-REPEAT PROTEIN"/>
    <property type="match status" value="1"/>
</dbReference>
<dbReference type="Gene3D" id="2.130.10.10">
    <property type="entry name" value="YVTN repeat-like/Quinoprotein amine dehydrogenase"/>
    <property type="match status" value="1"/>
</dbReference>
<dbReference type="Pfam" id="PF23609">
    <property type="entry name" value="Beta-prop_EIPR1"/>
    <property type="match status" value="1"/>
</dbReference>
<accession>A0ABD1YDL9</accession>
<feature type="repeat" description="WD" evidence="4">
    <location>
        <begin position="260"/>
        <end position="295"/>
    </location>
</feature>
<keyword evidence="2 4" id="KW-0853">WD repeat</keyword>
<name>A0ABD1YDL9_9MARC</name>
<dbReference type="EMBL" id="JBHFFA010000004">
    <property type="protein sequence ID" value="KAL2628832.1"/>
    <property type="molecule type" value="Genomic_DNA"/>
</dbReference>
<reference evidence="6 7" key="1">
    <citation type="submission" date="2024-09" db="EMBL/GenBank/DDBJ databases">
        <title>Chromosome-scale assembly of Riccia fluitans.</title>
        <authorList>
            <person name="Paukszto L."/>
            <person name="Sawicki J."/>
            <person name="Karawczyk K."/>
            <person name="Piernik-Szablinska J."/>
            <person name="Szczecinska M."/>
            <person name="Mazdziarz M."/>
        </authorList>
    </citation>
    <scope>NUCLEOTIDE SEQUENCE [LARGE SCALE GENOMIC DNA]</scope>
    <source>
        <strain evidence="6">Rf_01</strain>
        <tissue evidence="6">Aerial parts of the thallus</tissue>
    </source>
</reference>
<dbReference type="AlphaFoldDB" id="A0ABD1YDL9"/>
<evidence type="ECO:0000259" key="5">
    <source>
        <dbReference type="Pfam" id="PF23609"/>
    </source>
</evidence>
<evidence type="ECO:0000256" key="4">
    <source>
        <dbReference type="PROSITE-ProRule" id="PRU00221"/>
    </source>
</evidence>
<dbReference type="InterPro" id="IPR001680">
    <property type="entry name" value="WD40_rpt"/>
</dbReference>
<feature type="domain" description="EIPR1-like beta-propeller" evidence="5">
    <location>
        <begin position="56"/>
        <end position="336"/>
    </location>
</feature>
<protein>
    <recommendedName>
        <fullName evidence="5">EIPR1-like beta-propeller domain-containing protein</fullName>
    </recommendedName>
</protein>
<evidence type="ECO:0000256" key="3">
    <source>
        <dbReference type="ARBA" id="ARBA00022737"/>
    </source>
</evidence>
<dbReference type="Pfam" id="PF00400">
    <property type="entry name" value="WD40"/>
    <property type="match status" value="1"/>
</dbReference>
<evidence type="ECO:0000313" key="6">
    <source>
        <dbReference type="EMBL" id="KAL2628832.1"/>
    </source>
</evidence>